<evidence type="ECO:0000313" key="3">
    <source>
        <dbReference type="Proteomes" id="UP000799772"/>
    </source>
</evidence>
<evidence type="ECO:0000256" key="1">
    <source>
        <dbReference type="SAM" id="MobiDB-lite"/>
    </source>
</evidence>
<protein>
    <submittedName>
        <fullName evidence="2">Uncharacterized protein</fullName>
    </submittedName>
</protein>
<feature type="compositionally biased region" description="Low complexity" evidence="1">
    <location>
        <begin position="89"/>
        <end position="103"/>
    </location>
</feature>
<dbReference type="OrthoDB" id="5226159at2759"/>
<sequence length="151" mass="16362">MNQSPLARIKKFIVHILSCCDHADDHHTPLQIGAPTDFRHMDVTLPGLTEDEQTFIREKAVDDAARMFANSPNTQATHPSFPDYQIPAPRSSPSLPHFSSPLPGHQRRMSRVVGHARKLSASFMGVDSAAVSDEEGPLIGGQDAVEGASAL</sequence>
<comment type="caution">
    <text evidence="2">The sequence shown here is derived from an EMBL/GenBank/DDBJ whole genome shotgun (WGS) entry which is preliminary data.</text>
</comment>
<dbReference type="AlphaFoldDB" id="A0A9P4IKX0"/>
<accession>A0A9P4IKX0</accession>
<organism evidence="2 3">
    <name type="scientific">Rhizodiscina lignyota</name>
    <dbReference type="NCBI Taxonomy" id="1504668"/>
    <lineage>
        <taxon>Eukaryota</taxon>
        <taxon>Fungi</taxon>
        <taxon>Dikarya</taxon>
        <taxon>Ascomycota</taxon>
        <taxon>Pezizomycotina</taxon>
        <taxon>Dothideomycetes</taxon>
        <taxon>Pleosporomycetidae</taxon>
        <taxon>Aulographales</taxon>
        <taxon>Rhizodiscinaceae</taxon>
        <taxon>Rhizodiscina</taxon>
    </lineage>
</organism>
<feature type="region of interest" description="Disordered" evidence="1">
    <location>
        <begin position="86"/>
        <end position="107"/>
    </location>
</feature>
<reference evidence="2" key="1">
    <citation type="journal article" date="2020" name="Stud. Mycol.">
        <title>101 Dothideomycetes genomes: a test case for predicting lifestyles and emergence of pathogens.</title>
        <authorList>
            <person name="Haridas S."/>
            <person name="Albert R."/>
            <person name="Binder M."/>
            <person name="Bloem J."/>
            <person name="Labutti K."/>
            <person name="Salamov A."/>
            <person name="Andreopoulos B."/>
            <person name="Baker S."/>
            <person name="Barry K."/>
            <person name="Bills G."/>
            <person name="Bluhm B."/>
            <person name="Cannon C."/>
            <person name="Castanera R."/>
            <person name="Culley D."/>
            <person name="Daum C."/>
            <person name="Ezra D."/>
            <person name="Gonzalez J."/>
            <person name="Henrissat B."/>
            <person name="Kuo A."/>
            <person name="Liang C."/>
            <person name="Lipzen A."/>
            <person name="Lutzoni F."/>
            <person name="Magnuson J."/>
            <person name="Mondo S."/>
            <person name="Nolan M."/>
            <person name="Ohm R."/>
            <person name="Pangilinan J."/>
            <person name="Park H.-J."/>
            <person name="Ramirez L."/>
            <person name="Alfaro M."/>
            <person name="Sun H."/>
            <person name="Tritt A."/>
            <person name="Yoshinaga Y."/>
            <person name="Zwiers L.-H."/>
            <person name="Turgeon B."/>
            <person name="Goodwin S."/>
            <person name="Spatafora J."/>
            <person name="Crous P."/>
            <person name="Grigoriev I."/>
        </authorList>
    </citation>
    <scope>NUCLEOTIDE SEQUENCE</scope>
    <source>
        <strain evidence="2">CBS 133067</strain>
    </source>
</reference>
<feature type="region of interest" description="Disordered" evidence="1">
    <location>
        <begin position="131"/>
        <end position="151"/>
    </location>
</feature>
<dbReference type="Proteomes" id="UP000799772">
    <property type="component" value="Unassembled WGS sequence"/>
</dbReference>
<proteinExistence type="predicted"/>
<keyword evidence="3" id="KW-1185">Reference proteome</keyword>
<evidence type="ECO:0000313" key="2">
    <source>
        <dbReference type="EMBL" id="KAF2103431.1"/>
    </source>
</evidence>
<gene>
    <name evidence="2" type="ORF">NA57DRAFT_52952</name>
</gene>
<dbReference type="EMBL" id="ML978122">
    <property type="protein sequence ID" value="KAF2103431.1"/>
    <property type="molecule type" value="Genomic_DNA"/>
</dbReference>
<name>A0A9P4IKX0_9PEZI</name>